<evidence type="ECO:0000256" key="8">
    <source>
        <dbReference type="ARBA" id="ARBA00024195"/>
    </source>
</evidence>
<dbReference type="Proteomes" id="UP000007151">
    <property type="component" value="Unassembled WGS sequence"/>
</dbReference>
<dbReference type="GO" id="GO:0042381">
    <property type="term" value="P:hemolymph coagulation"/>
    <property type="evidence" value="ECO:0007669"/>
    <property type="project" value="UniProtKB-KW"/>
</dbReference>
<evidence type="ECO:0000256" key="11">
    <source>
        <dbReference type="RuleBase" id="RU363034"/>
    </source>
</evidence>
<evidence type="ECO:0000256" key="10">
    <source>
        <dbReference type="ARBA" id="ARBA00066707"/>
    </source>
</evidence>
<evidence type="ECO:0000259" key="12">
    <source>
        <dbReference type="PROSITE" id="PS50240"/>
    </source>
</evidence>
<keyword evidence="2 11" id="KW-0645">Protease</keyword>
<dbReference type="eggNOG" id="KOG3627">
    <property type="taxonomic scope" value="Eukaryota"/>
</dbReference>
<dbReference type="CDD" id="cd00190">
    <property type="entry name" value="Tryp_SPc"/>
    <property type="match status" value="1"/>
</dbReference>
<proteinExistence type="inferred from homology"/>
<dbReference type="SMART" id="SM00020">
    <property type="entry name" value="Tryp_SPc"/>
    <property type="match status" value="1"/>
</dbReference>
<evidence type="ECO:0000259" key="13">
    <source>
        <dbReference type="PROSITE" id="PS51888"/>
    </source>
</evidence>
<evidence type="ECO:0000256" key="3">
    <source>
        <dbReference type="ARBA" id="ARBA00022729"/>
    </source>
</evidence>
<evidence type="ECO:0000256" key="9">
    <source>
        <dbReference type="ARBA" id="ARBA00052079"/>
    </source>
</evidence>
<dbReference type="InterPro" id="IPR018114">
    <property type="entry name" value="TRYPSIN_HIS"/>
</dbReference>
<comment type="caution">
    <text evidence="14">The sequence shown here is derived from an EMBL/GenBank/DDBJ whole genome shotgun (WGS) entry which is preliminary data.</text>
</comment>
<reference evidence="14 15" key="1">
    <citation type="journal article" date="2011" name="Cell">
        <title>The monarch butterfly genome yields insights into long-distance migration.</title>
        <authorList>
            <person name="Zhan S."/>
            <person name="Merlin C."/>
            <person name="Boore J.L."/>
            <person name="Reppert S.M."/>
        </authorList>
    </citation>
    <scope>NUCLEOTIDE SEQUENCE [LARGE SCALE GENOMIC DNA]</scope>
    <source>
        <strain evidence="14">F-2</strain>
    </source>
</reference>
<dbReference type="PROSITE" id="PS00135">
    <property type="entry name" value="TRYPSIN_SER"/>
    <property type="match status" value="1"/>
</dbReference>
<dbReference type="GO" id="GO:0004252">
    <property type="term" value="F:serine-type endopeptidase activity"/>
    <property type="evidence" value="ECO:0007669"/>
    <property type="project" value="InterPro"/>
</dbReference>
<dbReference type="PROSITE" id="PS00134">
    <property type="entry name" value="TRYPSIN_HIS"/>
    <property type="match status" value="1"/>
</dbReference>
<organism evidence="14 15">
    <name type="scientific">Danaus plexippus plexippus</name>
    <dbReference type="NCBI Taxonomy" id="278856"/>
    <lineage>
        <taxon>Eukaryota</taxon>
        <taxon>Metazoa</taxon>
        <taxon>Ecdysozoa</taxon>
        <taxon>Arthropoda</taxon>
        <taxon>Hexapoda</taxon>
        <taxon>Insecta</taxon>
        <taxon>Pterygota</taxon>
        <taxon>Neoptera</taxon>
        <taxon>Endopterygota</taxon>
        <taxon>Lepidoptera</taxon>
        <taxon>Glossata</taxon>
        <taxon>Ditrysia</taxon>
        <taxon>Papilionoidea</taxon>
        <taxon>Nymphalidae</taxon>
        <taxon>Danainae</taxon>
        <taxon>Danaini</taxon>
        <taxon>Danaina</taxon>
        <taxon>Danaus</taxon>
        <taxon>Danaus</taxon>
    </lineage>
</organism>
<name>A0A212ER24_DANPL</name>
<dbReference type="InterPro" id="IPR043504">
    <property type="entry name" value="Peptidase_S1_PA_chymotrypsin"/>
</dbReference>
<keyword evidence="7" id="KW-1015">Disulfide bond</keyword>
<keyword evidence="3" id="KW-0732">Signal</keyword>
<evidence type="ECO:0000256" key="6">
    <source>
        <dbReference type="ARBA" id="ARBA00022825"/>
    </source>
</evidence>
<dbReference type="InterPro" id="IPR009003">
    <property type="entry name" value="Peptidase_S1_PA"/>
</dbReference>
<dbReference type="InterPro" id="IPR022700">
    <property type="entry name" value="CLIP"/>
</dbReference>
<evidence type="ECO:0000256" key="5">
    <source>
        <dbReference type="ARBA" id="ARBA00022820"/>
    </source>
</evidence>
<dbReference type="InterPro" id="IPR051487">
    <property type="entry name" value="Ser/Thr_Proteases_Immune/Dev"/>
</dbReference>
<dbReference type="AlphaFoldDB" id="A0A212ER24"/>
<evidence type="ECO:0000256" key="7">
    <source>
        <dbReference type="ARBA" id="ARBA00023157"/>
    </source>
</evidence>
<gene>
    <name evidence="14" type="ORF">KGM_204148</name>
</gene>
<dbReference type="Pfam" id="PF00089">
    <property type="entry name" value="Trypsin"/>
    <property type="match status" value="1"/>
</dbReference>
<evidence type="ECO:0000256" key="1">
    <source>
        <dbReference type="ARBA" id="ARBA00022659"/>
    </source>
</evidence>
<dbReference type="InterPro" id="IPR033116">
    <property type="entry name" value="TRYPSIN_SER"/>
</dbReference>
<evidence type="ECO:0000256" key="4">
    <source>
        <dbReference type="ARBA" id="ARBA00022801"/>
    </source>
</evidence>
<protein>
    <recommendedName>
        <fullName evidence="10">limulus clotting factor C</fullName>
        <ecNumber evidence="10">3.4.21.84</ecNumber>
    </recommendedName>
</protein>
<dbReference type="KEGG" id="dpl:KGM_204148"/>
<keyword evidence="15" id="KW-1185">Reference proteome</keyword>
<keyword evidence="5" id="KW-0353">Hemolymph clotting</keyword>
<dbReference type="InterPro" id="IPR001254">
    <property type="entry name" value="Trypsin_dom"/>
</dbReference>
<dbReference type="PANTHER" id="PTHR24256">
    <property type="entry name" value="TRYPTASE-RELATED"/>
    <property type="match status" value="1"/>
</dbReference>
<dbReference type="FunFam" id="2.40.10.10:FF:000120">
    <property type="entry name" value="Putative serine protease"/>
    <property type="match status" value="1"/>
</dbReference>
<dbReference type="InParanoid" id="A0A212ER24"/>
<feature type="domain" description="Clip" evidence="13">
    <location>
        <begin position="1"/>
        <end position="41"/>
    </location>
</feature>
<comment type="similarity">
    <text evidence="8">Belongs to the peptidase S1 family. CLIP subfamily.</text>
</comment>
<evidence type="ECO:0000256" key="2">
    <source>
        <dbReference type="ARBA" id="ARBA00022670"/>
    </source>
</evidence>
<keyword evidence="6 11" id="KW-0720">Serine protease</keyword>
<evidence type="ECO:0000313" key="14">
    <source>
        <dbReference type="EMBL" id="OWR43919.1"/>
    </source>
</evidence>
<dbReference type="EC" id="3.4.21.84" evidence="10"/>
<keyword evidence="4 11" id="KW-0378">Hydrolase</keyword>
<dbReference type="PRINTS" id="PR00722">
    <property type="entry name" value="CHYMOTRYPSIN"/>
</dbReference>
<keyword evidence="1" id="KW-0768">Sushi</keyword>
<dbReference type="PROSITE" id="PS51888">
    <property type="entry name" value="CLIP"/>
    <property type="match status" value="1"/>
</dbReference>
<sequence>MILEDCVDLYERFNEGTSAIYIKLFQKLQCGFNGNQSKICCPPNFLTSVGDTSNINQTNKLKILPNNTVCGIDTKIINRISGGEETEIGEHPWLALLNYGPPSTNSFYCSGVLISSRYVMTAAHCVKRTLEDVTVSQVRLGEWDLLRNTDCSKNYCSSDAIDVDVEEIVVHENFIIGDPSFHHDIALLRLAQDVTFSDFIRPICLPIDTEIRENNFEHSVHAEIAGWGQNEYSSFSEKKLKAKVSVVNLETCKKAYAYGKHVITNNHICAGGERGKDICDGDSGGPLMVQVQDKRIWMAVGVSSFGPATCGVEGWPSVFTRVTSYVPWILSKIRP</sequence>
<dbReference type="InterPro" id="IPR038565">
    <property type="entry name" value="CLIP_sf"/>
</dbReference>
<dbReference type="PROSITE" id="PS50240">
    <property type="entry name" value="TRYPSIN_DOM"/>
    <property type="match status" value="1"/>
</dbReference>
<dbReference type="SUPFAM" id="SSF50494">
    <property type="entry name" value="Trypsin-like serine proteases"/>
    <property type="match status" value="1"/>
</dbReference>
<dbReference type="Gene3D" id="3.30.1640.30">
    <property type="match status" value="1"/>
</dbReference>
<dbReference type="Gene3D" id="2.40.10.10">
    <property type="entry name" value="Trypsin-like serine proteases"/>
    <property type="match status" value="2"/>
</dbReference>
<dbReference type="EMBL" id="AGBW02013167">
    <property type="protein sequence ID" value="OWR43919.1"/>
    <property type="molecule type" value="Genomic_DNA"/>
</dbReference>
<feature type="domain" description="Peptidase S1" evidence="12">
    <location>
        <begin position="80"/>
        <end position="334"/>
    </location>
</feature>
<evidence type="ECO:0000313" key="15">
    <source>
        <dbReference type="Proteomes" id="UP000007151"/>
    </source>
</evidence>
<dbReference type="GO" id="GO:0006508">
    <property type="term" value="P:proteolysis"/>
    <property type="evidence" value="ECO:0007669"/>
    <property type="project" value="UniProtKB-KW"/>
</dbReference>
<dbReference type="InterPro" id="IPR001314">
    <property type="entry name" value="Peptidase_S1A"/>
</dbReference>
<comment type="catalytic activity">
    <reaction evidence="9">
        <text>Selective cleavage of 103-Arg-|-Ser-104 and 124-Ile-|-Ile-125 bonds in Limulus clotting factor B to form activated factor B. Cleavage of -Pro-Arg-|-Xaa- bonds in synthetic substrates.</text>
        <dbReference type="EC" id="3.4.21.84"/>
    </reaction>
</comment>
<dbReference type="STRING" id="278856.A0A212ER24"/>
<accession>A0A212ER24</accession>